<reference evidence="10 11" key="1">
    <citation type="submission" date="2022-10" db="EMBL/GenBank/DDBJ databases">
        <title>Comparative genomics and taxonomic characterization of three novel marine species of genus Reichenbachiella exhibiting antioxidant and polysaccharide degradation activities.</title>
        <authorList>
            <person name="Muhammad N."/>
            <person name="Lee Y.-J."/>
            <person name="Ko J."/>
            <person name="Kim S.-G."/>
        </authorList>
    </citation>
    <scope>NUCLEOTIDE SEQUENCE [LARGE SCALE GENOMIC DNA]</scope>
    <source>
        <strain evidence="10 11">ABR2-5</strain>
    </source>
</reference>
<name>A0ABT3CRG8_9BACT</name>
<dbReference type="Pfam" id="PF05552">
    <property type="entry name" value="MS_channel_1st_1"/>
    <property type="match status" value="1"/>
</dbReference>
<feature type="transmembrane region" description="Helical" evidence="7">
    <location>
        <begin position="24"/>
        <end position="44"/>
    </location>
</feature>
<gene>
    <name evidence="10" type="ORF">N7U62_06470</name>
</gene>
<dbReference type="InterPro" id="IPR023408">
    <property type="entry name" value="MscS_beta-dom_sf"/>
</dbReference>
<feature type="domain" description="Mechanosensitive ion channel MscS C-terminal" evidence="9">
    <location>
        <begin position="183"/>
        <end position="267"/>
    </location>
</feature>
<feature type="transmembrane region" description="Helical" evidence="7">
    <location>
        <begin position="93"/>
        <end position="124"/>
    </location>
</feature>
<dbReference type="Pfam" id="PF21082">
    <property type="entry name" value="MS_channel_3rd"/>
    <property type="match status" value="1"/>
</dbReference>
<organism evidence="10 11">
    <name type="scientific">Reichenbachiella ulvae</name>
    <dbReference type="NCBI Taxonomy" id="2980104"/>
    <lineage>
        <taxon>Bacteria</taxon>
        <taxon>Pseudomonadati</taxon>
        <taxon>Bacteroidota</taxon>
        <taxon>Cytophagia</taxon>
        <taxon>Cytophagales</taxon>
        <taxon>Reichenbachiellaceae</taxon>
        <taxon>Reichenbachiella</taxon>
    </lineage>
</organism>
<proteinExistence type="inferred from homology"/>
<evidence type="ECO:0000256" key="7">
    <source>
        <dbReference type="SAM" id="Phobius"/>
    </source>
</evidence>
<evidence type="ECO:0000313" key="11">
    <source>
        <dbReference type="Proteomes" id="UP001300692"/>
    </source>
</evidence>
<comment type="caution">
    <text evidence="10">The sequence shown here is derived from an EMBL/GenBank/DDBJ whole genome shotgun (WGS) entry which is preliminary data.</text>
</comment>
<comment type="similarity">
    <text evidence="2">Belongs to the MscS (TC 1.A.23) family.</text>
</comment>
<dbReference type="Gene3D" id="2.30.30.60">
    <property type="match status" value="1"/>
</dbReference>
<dbReference type="InterPro" id="IPR049278">
    <property type="entry name" value="MS_channel_C"/>
</dbReference>
<dbReference type="InterPro" id="IPR010920">
    <property type="entry name" value="LSM_dom_sf"/>
</dbReference>
<keyword evidence="11" id="KW-1185">Reference proteome</keyword>
<dbReference type="PANTHER" id="PTHR30221:SF1">
    <property type="entry name" value="SMALL-CONDUCTANCE MECHANOSENSITIVE CHANNEL"/>
    <property type="match status" value="1"/>
</dbReference>
<dbReference type="InterPro" id="IPR045275">
    <property type="entry name" value="MscS_archaea/bacteria_type"/>
</dbReference>
<evidence type="ECO:0000256" key="5">
    <source>
        <dbReference type="ARBA" id="ARBA00022989"/>
    </source>
</evidence>
<feature type="domain" description="Mechanosensitive ion channel MscS" evidence="8">
    <location>
        <begin position="111"/>
        <end position="176"/>
    </location>
</feature>
<evidence type="ECO:0000313" key="10">
    <source>
        <dbReference type="EMBL" id="MCV9386301.1"/>
    </source>
</evidence>
<keyword evidence="5 7" id="KW-1133">Transmembrane helix</keyword>
<keyword evidence="6 7" id="KW-0472">Membrane</keyword>
<evidence type="ECO:0000256" key="6">
    <source>
        <dbReference type="ARBA" id="ARBA00023136"/>
    </source>
</evidence>
<dbReference type="InterPro" id="IPR011014">
    <property type="entry name" value="MscS_channel_TM-2"/>
</dbReference>
<sequence>MDMDMNMNPIENAISQLYTLGIEYAPKLVGAILVLIIGSWVIKAMSRGLGHIMDKRELEPSLQSFMKSLSVMVLRVLLIVSVLGMVGVEMTSFIALLGAAGLAIGMALSGTLQNFAGGVMILLFRPYKVGDFIDAQGYMGTVREIQIFNTILTTPDNKRIIIPNGGLATGSMTNFSAEPRRRIDFTFGIAYGDDVDKAREVLLGLANADERILKEEGIAPEVMVDSLGDSSVNMKLRIWLESGNYWPVHFAMTESVYKTFAKEGLNIPFPQMDVHLHKEGA</sequence>
<dbReference type="InterPro" id="IPR006686">
    <property type="entry name" value="MscS_channel_CS"/>
</dbReference>
<evidence type="ECO:0000256" key="1">
    <source>
        <dbReference type="ARBA" id="ARBA00004651"/>
    </source>
</evidence>
<evidence type="ECO:0000256" key="4">
    <source>
        <dbReference type="ARBA" id="ARBA00022692"/>
    </source>
</evidence>
<evidence type="ECO:0000259" key="9">
    <source>
        <dbReference type="Pfam" id="PF21082"/>
    </source>
</evidence>
<dbReference type="SUPFAM" id="SSF50182">
    <property type="entry name" value="Sm-like ribonucleoproteins"/>
    <property type="match status" value="1"/>
</dbReference>
<evidence type="ECO:0000256" key="3">
    <source>
        <dbReference type="ARBA" id="ARBA00022475"/>
    </source>
</evidence>
<dbReference type="PROSITE" id="PS01246">
    <property type="entry name" value="UPF0003"/>
    <property type="match status" value="1"/>
</dbReference>
<keyword evidence="3" id="KW-1003">Cell membrane</keyword>
<evidence type="ECO:0000259" key="8">
    <source>
        <dbReference type="Pfam" id="PF00924"/>
    </source>
</evidence>
<dbReference type="SUPFAM" id="SSF82861">
    <property type="entry name" value="Mechanosensitive channel protein MscS (YggB), transmembrane region"/>
    <property type="match status" value="1"/>
</dbReference>
<accession>A0ABT3CRG8</accession>
<comment type="subcellular location">
    <subcellularLocation>
        <location evidence="1">Cell membrane</location>
        <topology evidence="1">Multi-pass membrane protein</topology>
    </subcellularLocation>
</comment>
<dbReference type="InterPro" id="IPR011066">
    <property type="entry name" value="MscS_channel_C_sf"/>
</dbReference>
<dbReference type="Gene3D" id="1.10.287.1260">
    <property type="match status" value="1"/>
</dbReference>
<protein>
    <submittedName>
        <fullName evidence="10">Mechanosensitive ion channel</fullName>
    </submittedName>
</protein>
<dbReference type="Pfam" id="PF00924">
    <property type="entry name" value="MS_channel_2nd"/>
    <property type="match status" value="1"/>
</dbReference>
<dbReference type="Proteomes" id="UP001300692">
    <property type="component" value="Unassembled WGS sequence"/>
</dbReference>
<evidence type="ECO:0000256" key="2">
    <source>
        <dbReference type="ARBA" id="ARBA00008017"/>
    </source>
</evidence>
<feature type="transmembrane region" description="Helical" evidence="7">
    <location>
        <begin position="65"/>
        <end position="87"/>
    </location>
</feature>
<dbReference type="InterPro" id="IPR006685">
    <property type="entry name" value="MscS_channel_2nd"/>
</dbReference>
<dbReference type="RefSeq" id="WP_264137084.1">
    <property type="nucleotide sequence ID" value="NZ_JAOYOD010000001.1"/>
</dbReference>
<dbReference type="InterPro" id="IPR008910">
    <property type="entry name" value="MSC_TM_helix"/>
</dbReference>
<dbReference type="EMBL" id="JAOYOD010000001">
    <property type="protein sequence ID" value="MCV9386301.1"/>
    <property type="molecule type" value="Genomic_DNA"/>
</dbReference>
<dbReference type="PANTHER" id="PTHR30221">
    <property type="entry name" value="SMALL-CONDUCTANCE MECHANOSENSITIVE CHANNEL"/>
    <property type="match status" value="1"/>
</dbReference>
<dbReference type="Gene3D" id="3.30.70.100">
    <property type="match status" value="1"/>
</dbReference>
<keyword evidence="4 7" id="KW-0812">Transmembrane</keyword>
<dbReference type="SUPFAM" id="SSF82689">
    <property type="entry name" value="Mechanosensitive channel protein MscS (YggB), C-terminal domain"/>
    <property type="match status" value="1"/>
</dbReference>